<keyword evidence="1" id="KW-0813">Transport</keyword>
<evidence type="ECO:0000256" key="1">
    <source>
        <dbReference type="ARBA" id="ARBA00022448"/>
    </source>
</evidence>
<name>K6WVH8_9MICO</name>
<accession>K6WVH8</accession>
<evidence type="ECO:0000256" key="4">
    <source>
        <dbReference type="ARBA" id="ARBA00022679"/>
    </source>
</evidence>
<keyword evidence="4 7" id="KW-0808">Transferase</keyword>
<reference evidence="7 8" key="1">
    <citation type="submission" date="2012-08" db="EMBL/GenBank/DDBJ databases">
        <title>Whole genome shotgun sequence of Kineosphaera limosa NBRC 100340.</title>
        <authorList>
            <person name="Yoshida I."/>
            <person name="Isaki S."/>
            <person name="Hosoyama A."/>
            <person name="Tsuchikane K."/>
            <person name="Katsumata H."/>
            <person name="Ando Y."/>
            <person name="Ohji S."/>
            <person name="Hamada M."/>
            <person name="Tamura T."/>
            <person name="Yamazoe A."/>
            <person name="Yamazaki S."/>
            <person name="Fujita N."/>
        </authorList>
    </citation>
    <scope>NUCLEOTIDE SEQUENCE [LARGE SCALE GENOMIC DNA]</scope>
    <source>
        <strain evidence="7 8">NBRC 100340</strain>
    </source>
</reference>
<evidence type="ECO:0000313" key="8">
    <source>
        <dbReference type="Proteomes" id="UP000008366"/>
    </source>
</evidence>
<dbReference type="Proteomes" id="UP000008366">
    <property type="component" value="Unassembled WGS sequence"/>
</dbReference>
<dbReference type="GO" id="GO:0008982">
    <property type="term" value="F:protein-N(PI)-phosphohistidine-sugar phosphotransferase activity"/>
    <property type="evidence" value="ECO:0007669"/>
    <property type="project" value="InterPro"/>
</dbReference>
<dbReference type="Gene3D" id="3.40.930.10">
    <property type="entry name" value="Mannitol-specific EII, Chain A"/>
    <property type="match status" value="1"/>
</dbReference>
<keyword evidence="8" id="KW-1185">Reference proteome</keyword>
<dbReference type="SUPFAM" id="SSF55804">
    <property type="entry name" value="Phoshotransferase/anion transport protein"/>
    <property type="match status" value="1"/>
</dbReference>
<dbReference type="OrthoDB" id="9782569at2"/>
<dbReference type="GO" id="GO:0009401">
    <property type="term" value="P:phosphoenolpyruvate-dependent sugar phosphotransferase system"/>
    <property type="evidence" value="ECO:0007669"/>
    <property type="project" value="UniProtKB-KW"/>
</dbReference>
<dbReference type="EMBL" id="BAHD01000083">
    <property type="protein sequence ID" value="GAB97811.1"/>
    <property type="molecule type" value="Genomic_DNA"/>
</dbReference>
<proteinExistence type="predicted"/>
<feature type="domain" description="PTS EIIA type-2" evidence="6">
    <location>
        <begin position="2"/>
        <end position="145"/>
    </location>
</feature>
<evidence type="ECO:0000256" key="5">
    <source>
        <dbReference type="ARBA" id="ARBA00022683"/>
    </source>
</evidence>
<comment type="caution">
    <text evidence="7">The sequence shown here is derived from an EMBL/GenBank/DDBJ whole genome shotgun (WGS) entry which is preliminary data.</text>
</comment>
<dbReference type="Pfam" id="PF00359">
    <property type="entry name" value="PTS_EIIA_2"/>
    <property type="match status" value="1"/>
</dbReference>
<evidence type="ECO:0000256" key="2">
    <source>
        <dbReference type="ARBA" id="ARBA00022553"/>
    </source>
</evidence>
<dbReference type="InterPro" id="IPR051541">
    <property type="entry name" value="PTS_SugarTrans_NitroReg"/>
</dbReference>
<keyword evidence="3" id="KW-0762">Sugar transport</keyword>
<keyword evidence="2" id="KW-0597">Phosphoprotein</keyword>
<dbReference type="PANTHER" id="PTHR47738">
    <property type="entry name" value="PTS SYSTEM FRUCTOSE-LIKE EIIA COMPONENT-RELATED"/>
    <property type="match status" value="1"/>
</dbReference>
<dbReference type="AlphaFoldDB" id="K6WVH8"/>
<dbReference type="GO" id="GO:0016020">
    <property type="term" value="C:membrane"/>
    <property type="evidence" value="ECO:0007669"/>
    <property type="project" value="InterPro"/>
</dbReference>
<dbReference type="InterPro" id="IPR004715">
    <property type="entry name" value="PTS_IIA_fruc"/>
</dbReference>
<dbReference type="eggNOG" id="COG1762">
    <property type="taxonomic scope" value="Bacteria"/>
</dbReference>
<sequence>MTLVTASQVILDLPTADRVGAIRALAETFVSEGRVDDLEAFLADVHRREDLMATGLPGGIAIPHCRTAHVSEPSMAFARSDAGIDWGAADGPAKLIFLIGVPEGGQSDQLAVLAQLARRLTKASFRDQLLTLTDPREICAVLEEQVIRS</sequence>
<evidence type="ECO:0000259" key="6">
    <source>
        <dbReference type="PROSITE" id="PS51094"/>
    </source>
</evidence>
<dbReference type="RefSeq" id="WP_006594343.1">
    <property type="nucleotide sequence ID" value="NZ_BAHD01000083.1"/>
</dbReference>
<dbReference type="InterPro" id="IPR002178">
    <property type="entry name" value="PTS_EIIA_type-2_dom"/>
</dbReference>
<protein>
    <submittedName>
        <fullName evidence="7">Putative phosphotransferase system enzyme II</fullName>
    </submittedName>
</protein>
<dbReference type="InterPro" id="IPR016152">
    <property type="entry name" value="PTrfase/Anion_transptr"/>
</dbReference>
<gene>
    <name evidence="7" type="ORF">KILIM_083_00070</name>
</gene>
<organism evidence="7 8">
    <name type="scientific">Kineosphaera limosa NBRC 100340</name>
    <dbReference type="NCBI Taxonomy" id="1184609"/>
    <lineage>
        <taxon>Bacteria</taxon>
        <taxon>Bacillati</taxon>
        <taxon>Actinomycetota</taxon>
        <taxon>Actinomycetes</taxon>
        <taxon>Micrococcales</taxon>
        <taxon>Dermatophilaceae</taxon>
        <taxon>Kineosphaera</taxon>
    </lineage>
</organism>
<keyword evidence="5" id="KW-0598">Phosphotransferase system</keyword>
<evidence type="ECO:0000256" key="3">
    <source>
        <dbReference type="ARBA" id="ARBA00022597"/>
    </source>
</evidence>
<dbReference type="CDD" id="cd00211">
    <property type="entry name" value="PTS_IIA_fru"/>
    <property type="match status" value="1"/>
</dbReference>
<dbReference type="NCBIfam" id="TIGR00848">
    <property type="entry name" value="fruA"/>
    <property type="match status" value="1"/>
</dbReference>
<dbReference type="PROSITE" id="PS51094">
    <property type="entry name" value="PTS_EIIA_TYPE_2"/>
    <property type="match status" value="1"/>
</dbReference>
<dbReference type="STRING" id="1184609.KILIM_083_00070"/>
<evidence type="ECO:0000313" key="7">
    <source>
        <dbReference type="EMBL" id="GAB97811.1"/>
    </source>
</evidence>